<evidence type="ECO:0000259" key="9">
    <source>
        <dbReference type="PROSITE" id="PS51278"/>
    </source>
</evidence>
<name>A0AAD6SY52_9AGAR</name>
<dbReference type="AlphaFoldDB" id="A0AAD6SY52"/>
<keyword evidence="11" id="KW-1185">Reference proteome</keyword>
<feature type="active site" description="For GATase activity" evidence="6">
    <location>
        <position position="2"/>
    </location>
</feature>
<dbReference type="GO" id="GO:0006529">
    <property type="term" value="P:asparagine biosynthetic process"/>
    <property type="evidence" value="ECO:0007669"/>
    <property type="project" value="UniProtKB-KW"/>
</dbReference>
<comment type="caution">
    <text evidence="10">The sequence shown here is derived from an EMBL/GenBank/DDBJ whole genome shotgun (WGS) entry which is preliminary data.</text>
</comment>
<evidence type="ECO:0000256" key="1">
    <source>
        <dbReference type="ARBA" id="ARBA00005752"/>
    </source>
</evidence>
<dbReference type="Gene3D" id="3.60.20.10">
    <property type="entry name" value="Glutamine Phosphoribosylpyrophosphate, subunit 1, domain 1"/>
    <property type="match status" value="1"/>
</dbReference>
<feature type="binding site" evidence="7">
    <location>
        <begin position="374"/>
        <end position="375"/>
    </location>
    <ligand>
        <name>ATP</name>
        <dbReference type="ChEBI" id="CHEBI:30616"/>
    </ligand>
</feature>
<dbReference type="GO" id="GO:0005524">
    <property type="term" value="F:ATP binding"/>
    <property type="evidence" value="ECO:0007669"/>
    <property type="project" value="UniProtKB-KW"/>
</dbReference>
<evidence type="ECO:0000256" key="8">
    <source>
        <dbReference type="PIRSR" id="PIRSR001589-3"/>
    </source>
</evidence>
<dbReference type="SUPFAM" id="SSF52402">
    <property type="entry name" value="Adenine nucleotide alpha hydrolases-like"/>
    <property type="match status" value="1"/>
</dbReference>
<keyword evidence="3 5" id="KW-0067">ATP-binding</keyword>
<evidence type="ECO:0000313" key="10">
    <source>
        <dbReference type="EMBL" id="KAJ7035985.1"/>
    </source>
</evidence>
<dbReference type="InterPro" id="IPR001962">
    <property type="entry name" value="Asn_synthase"/>
</dbReference>
<dbReference type="Pfam" id="PF00733">
    <property type="entry name" value="Asn_synthase"/>
    <property type="match status" value="1"/>
</dbReference>
<evidence type="ECO:0000256" key="3">
    <source>
        <dbReference type="ARBA" id="ARBA00022840"/>
    </source>
</evidence>
<dbReference type="GO" id="GO:0004066">
    <property type="term" value="F:asparagine synthase (glutamine-hydrolyzing) activity"/>
    <property type="evidence" value="ECO:0007669"/>
    <property type="project" value="InterPro"/>
</dbReference>
<dbReference type="InterPro" id="IPR033738">
    <property type="entry name" value="AsnB_N"/>
</dbReference>
<evidence type="ECO:0000256" key="4">
    <source>
        <dbReference type="ARBA" id="ARBA00022962"/>
    </source>
</evidence>
<organism evidence="10 11">
    <name type="scientific">Mycena alexandri</name>
    <dbReference type="NCBI Taxonomy" id="1745969"/>
    <lineage>
        <taxon>Eukaryota</taxon>
        <taxon>Fungi</taxon>
        <taxon>Dikarya</taxon>
        <taxon>Basidiomycota</taxon>
        <taxon>Agaricomycotina</taxon>
        <taxon>Agaricomycetes</taxon>
        <taxon>Agaricomycetidae</taxon>
        <taxon>Agaricales</taxon>
        <taxon>Marasmiineae</taxon>
        <taxon>Mycenaceae</taxon>
        <taxon>Mycena</taxon>
    </lineage>
</organism>
<dbReference type="Pfam" id="PF13537">
    <property type="entry name" value="GATase_7"/>
    <property type="match status" value="1"/>
</dbReference>
<feature type="site" description="Important for beta-aspartyl-AMP intermediate formation" evidence="8">
    <location>
        <position position="376"/>
    </location>
</feature>
<evidence type="ECO:0000313" key="11">
    <source>
        <dbReference type="Proteomes" id="UP001218188"/>
    </source>
</evidence>
<dbReference type="CDD" id="cd00712">
    <property type="entry name" value="AsnB"/>
    <property type="match status" value="1"/>
</dbReference>
<dbReference type="PIRSF" id="PIRSF001589">
    <property type="entry name" value="Asn_synthetase_glu-h"/>
    <property type="match status" value="1"/>
</dbReference>
<sequence length="682" mass="75597">MCGLISAFYSDSVDPPFAHDLRNKLNASLELIKHRGPDSNGVYVSPDARVGLGHARLSIIDVLTGQQPLSDEDELVHCVVTGEIYDNDRLRAELHSQGYSFKTQSDSELVVQLYKRDRFNLLLNLRGEFAFVLYDLKRRLLFAARDRFGIKPLYYTTFKGCIMFASEMKAFMGLGWQAEWDIDSIVHSGDFGGERTVFKGVQKLPPGYLAICRATGQIETRSYWDISFPAPTVVPGATMDDMISTVRDLLVESVRLRLRSDVPMAVYLSGGINSSAIAGIATQLLREQDPAAKLTTFTLAYVEDPTTDESPLAARAAAHIGADIHMVSATEAALVDVLEQSIWHSEQPNVTFHAAGKMLLSKAVHEAGYKVVLSGEGSDEIFGGYRFFARDYLRDADPAGEALGIPLPSEAERLAISAKYAVGAGPLFASVGEKAAPKFNTPRPLLRTTSHIEVMSLLAKNADTFLSEVLEHTGGSDVVRCAEEGIEPIVRHNSVTGKWHSLNVSLYVITKTLLGRVILSTTGDRADMANSLESRPPFLDHHLVEYVQNLPPSLKIMPVHENESSEWTLVEKWILREAAKPFITEEVYHRKKVHFNPPPSGPPAVPNTLLPLQKHLKARITQENVEHLGFIGWSGIKDQLEEYLESPTFPPHGGLDPRARILMIVLSYIVLQERFHVPPLRF</sequence>
<gene>
    <name evidence="10" type="ORF">C8F04DRAFT_1036901</name>
</gene>
<reference evidence="10" key="1">
    <citation type="submission" date="2023-03" db="EMBL/GenBank/DDBJ databases">
        <title>Massive genome expansion in bonnet fungi (Mycena s.s.) driven by repeated elements and novel gene families across ecological guilds.</title>
        <authorList>
            <consortium name="Lawrence Berkeley National Laboratory"/>
            <person name="Harder C.B."/>
            <person name="Miyauchi S."/>
            <person name="Viragh M."/>
            <person name="Kuo A."/>
            <person name="Thoen E."/>
            <person name="Andreopoulos B."/>
            <person name="Lu D."/>
            <person name="Skrede I."/>
            <person name="Drula E."/>
            <person name="Henrissat B."/>
            <person name="Morin E."/>
            <person name="Kohler A."/>
            <person name="Barry K."/>
            <person name="LaButti K."/>
            <person name="Morin E."/>
            <person name="Salamov A."/>
            <person name="Lipzen A."/>
            <person name="Mereny Z."/>
            <person name="Hegedus B."/>
            <person name="Baldrian P."/>
            <person name="Stursova M."/>
            <person name="Weitz H."/>
            <person name="Taylor A."/>
            <person name="Grigoriev I.V."/>
            <person name="Nagy L.G."/>
            <person name="Martin F."/>
            <person name="Kauserud H."/>
        </authorList>
    </citation>
    <scope>NUCLEOTIDE SEQUENCE</scope>
    <source>
        <strain evidence="10">CBHHK200</strain>
    </source>
</reference>
<keyword evidence="2 5" id="KW-0547">Nucleotide-binding</keyword>
<accession>A0AAD6SY52</accession>
<evidence type="ECO:0000256" key="6">
    <source>
        <dbReference type="PIRSR" id="PIRSR001589-1"/>
    </source>
</evidence>
<comment type="similarity">
    <text evidence="1">Belongs to the asparagine synthetase family.</text>
</comment>
<protein>
    <submittedName>
        <fullName evidence="10">Asparagine synthase</fullName>
    </submittedName>
</protein>
<dbReference type="PANTHER" id="PTHR43284">
    <property type="entry name" value="ASPARAGINE SYNTHETASE (GLUTAMINE-HYDROLYZING)"/>
    <property type="match status" value="1"/>
</dbReference>
<dbReference type="InterPro" id="IPR014729">
    <property type="entry name" value="Rossmann-like_a/b/a_fold"/>
</dbReference>
<feature type="binding site" evidence="7">
    <location>
        <position position="106"/>
    </location>
    <ligand>
        <name>L-glutamine</name>
        <dbReference type="ChEBI" id="CHEBI:58359"/>
    </ligand>
</feature>
<dbReference type="InterPro" id="IPR051786">
    <property type="entry name" value="ASN_synthetase/amidase"/>
</dbReference>
<dbReference type="SUPFAM" id="SSF56235">
    <property type="entry name" value="N-terminal nucleophile aminohydrolases (Ntn hydrolases)"/>
    <property type="match status" value="1"/>
</dbReference>
<dbReference type="GO" id="GO:0005829">
    <property type="term" value="C:cytosol"/>
    <property type="evidence" value="ECO:0007669"/>
    <property type="project" value="TreeGrafter"/>
</dbReference>
<dbReference type="CDD" id="cd01991">
    <property type="entry name" value="Asn_synthase_B_C"/>
    <property type="match status" value="1"/>
</dbReference>
<keyword evidence="6" id="KW-0061">Asparagine biosynthesis</keyword>
<evidence type="ECO:0000256" key="2">
    <source>
        <dbReference type="ARBA" id="ARBA00022741"/>
    </source>
</evidence>
<proteinExistence type="inferred from homology"/>
<evidence type="ECO:0000256" key="5">
    <source>
        <dbReference type="PIRNR" id="PIRNR001589"/>
    </source>
</evidence>
<feature type="domain" description="Glutamine amidotransferase type-2" evidence="9">
    <location>
        <begin position="2"/>
        <end position="215"/>
    </location>
</feature>
<keyword evidence="4 6" id="KW-0315">Glutamine amidotransferase</keyword>
<dbReference type="PANTHER" id="PTHR43284:SF1">
    <property type="entry name" value="ASPARAGINE SYNTHETASE"/>
    <property type="match status" value="1"/>
</dbReference>
<dbReference type="Gene3D" id="3.40.50.620">
    <property type="entry name" value="HUPs"/>
    <property type="match status" value="2"/>
</dbReference>
<dbReference type="InterPro" id="IPR006426">
    <property type="entry name" value="Asn_synth_AEB"/>
</dbReference>
<dbReference type="InterPro" id="IPR029055">
    <property type="entry name" value="Ntn_hydrolases_N"/>
</dbReference>
<dbReference type="Proteomes" id="UP001218188">
    <property type="component" value="Unassembled WGS sequence"/>
</dbReference>
<dbReference type="NCBIfam" id="TIGR01536">
    <property type="entry name" value="asn_synth_AEB"/>
    <property type="match status" value="1"/>
</dbReference>
<keyword evidence="6" id="KW-0028">Amino-acid biosynthesis</keyword>
<dbReference type="PROSITE" id="PS51278">
    <property type="entry name" value="GATASE_TYPE_2"/>
    <property type="match status" value="1"/>
</dbReference>
<evidence type="ECO:0000256" key="7">
    <source>
        <dbReference type="PIRSR" id="PIRSR001589-2"/>
    </source>
</evidence>
<dbReference type="EMBL" id="JARJCM010000046">
    <property type="protein sequence ID" value="KAJ7035985.1"/>
    <property type="molecule type" value="Genomic_DNA"/>
</dbReference>
<dbReference type="InterPro" id="IPR017932">
    <property type="entry name" value="GATase_2_dom"/>
</dbReference>